<evidence type="ECO:0000256" key="1">
    <source>
        <dbReference type="ARBA" id="ARBA00022729"/>
    </source>
</evidence>
<gene>
    <name evidence="2" type="ORF">DRF58_05475</name>
</gene>
<sequence>MDRRLIVRFFIEKIFAKIRLYLESLKINTYFCGIILNNNLSLTISNMKAKLFLATSLLAVVANAQLITINEDFNNFTSGNTTFPQNGWSVSLPGFTSAPPAMMIVTAGSDKYIQAYPGSNVAKDMFLITPQIVAPAGDKTLSFDTAMEAGGLGTTGVVQVGVASNPADMTTFVAVGNPIELTSTSIQNVKVVIPASTGTYLVIRTTSATMHTPIRIDNVKYGANLAVNESAFNSSNLKFAVSADNNSLKFSTTEQLSSAKVYSATGAIATEGKIIDNSLDITRLKTGVYFIVIENKNGQSVKSKFIKK</sequence>
<reference evidence="2 3" key="1">
    <citation type="journal article" date="2006" name="Int. J. Syst. Evol. Microbiol.">
        <title>Chryseobacterium hispanicum sp. nov., isolated from the drinking water distribution system of Sevilla, Spain.</title>
        <authorList>
            <person name="Gallego V."/>
            <person name="Garcia M.T."/>
            <person name="Ventosa A."/>
        </authorList>
    </citation>
    <scope>NUCLEOTIDE SEQUENCE [LARGE SCALE GENOMIC DNA]</scope>
    <source>
        <strain evidence="2 3">KCTC 22104</strain>
    </source>
</reference>
<accession>A0A3D9D0M1</accession>
<dbReference type="InterPro" id="IPR026444">
    <property type="entry name" value="Secre_tail"/>
</dbReference>
<dbReference type="NCBIfam" id="TIGR04183">
    <property type="entry name" value="Por_Secre_tail"/>
    <property type="match status" value="1"/>
</dbReference>
<dbReference type="EMBL" id="QNUG01000009">
    <property type="protein sequence ID" value="REC71545.1"/>
    <property type="molecule type" value="Genomic_DNA"/>
</dbReference>
<dbReference type="AlphaFoldDB" id="A0A3D9D0M1"/>
<name>A0A3D9D0M1_9FLAO</name>
<dbReference type="Proteomes" id="UP000256326">
    <property type="component" value="Unassembled WGS sequence"/>
</dbReference>
<proteinExistence type="predicted"/>
<comment type="caution">
    <text evidence="2">The sequence shown here is derived from an EMBL/GenBank/DDBJ whole genome shotgun (WGS) entry which is preliminary data.</text>
</comment>
<evidence type="ECO:0008006" key="4">
    <source>
        <dbReference type="Google" id="ProtNLM"/>
    </source>
</evidence>
<evidence type="ECO:0000313" key="2">
    <source>
        <dbReference type="EMBL" id="REC71545.1"/>
    </source>
</evidence>
<keyword evidence="3" id="KW-1185">Reference proteome</keyword>
<organism evidence="2 3">
    <name type="scientific">Epilithonimonas hispanica</name>
    <dbReference type="NCBI Taxonomy" id="358687"/>
    <lineage>
        <taxon>Bacteria</taxon>
        <taxon>Pseudomonadati</taxon>
        <taxon>Bacteroidota</taxon>
        <taxon>Flavobacteriia</taxon>
        <taxon>Flavobacteriales</taxon>
        <taxon>Weeksellaceae</taxon>
        <taxon>Chryseobacterium group</taxon>
        <taxon>Epilithonimonas</taxon>
    </lineage>
</organism>
<evidence type="ECO:0000313" key="3">
    <source>
        <dbReference type="Proteomes" id="UP000256326"/>
    </source>
</evidence>
<dbReference type="Gene3D" id="2.60.120.200">
    <property type="match status" value="1"/>
</dbReference>
<protein>
    <recommendedName>
        <fullName evidence="4">T9SS C-terminal target domain-containing protein</fullName>
    </recommendedName>
</protein>
<keyword evidence="1" id="KW-0732">Signal</keyword>